<reference evidence="2" key="3">
    <citation type="submission" date="2023-02" db="EMBL/GenBank/DDBJ databases">
        <title>Proposal of a novel subspecies: Alicyclobacillus hesperidum subspecies aegle.</title>
        <authorList>
            <person name="Goto K."/>
            <person name="Fujii T."/>
            <person name="Yasui K."/>
            <person name="Mochida K."/>
            <person name="Kato-Tanaka Y."/>
            <person name="Morohoshi S."/>
            <person name="An S.Y."/>
            <person name="Kasai H."/>
            <person name="Yokota A."/>
        </authorList>
    </citation>
    <scope>NUCLEOTIDE SEQUENCE</scope>
    <source>
        <strain evidence="2">DSM 12766</strain>
    </source>
</reference>
<evidence type="ECO:0000256" key="1">
    <source>
        <dbReference type="SAM" id="Phobius"/>
    </source>
</evidence>
<evidence type="ECO:0000313" key="2">
    <source>
        <dbReference type="EMBL" id="GLV13260.1"/>
    </source>
</evidence>
<feature type="transmembrane region" description="Helical" evidence="1">
    <location>
        <begin position="40"/>
        <end position="58"/>
    </location>
</feature>
<name>A0A1H2QXI1_9BACL</name>
<proteinExistence type="predicted"/>
<dbReference type="Proteomes" id="UP000182589">
    <property type="component" value="Unassembled WGS sequence"/>
</dbReference>
<reference evidence="3" key="2">
    <citation type="submission" date="2016-10" db="EMBL/GenBank/DDBJ databases">
        <authorList>
            <person name="de Groot N.N."/>
        </authorList>
    </citation>
    <scope>NUCLEOTIDE SEQUENCE [LARGE SCALE GENOMIC DNA]</scope>
    <source>
        <strain evidence="3">DSM 12489</strain>
    </source>
</reference>
<keyword evidence="1" id="KW-0472">Membrane</keyword>
<gene>
    <name evidence="2" type="ORF">Heshes_09440</name>
    <name evidence="3" type="ORF">SAMN04489725_10287</name>
</gene>
<dbReference type="EMBL" id="BSRA01000004">
    <property type="protein sequence ID" value="GLV13260.1"/>
    <property type="molecule type" value="Genomic_DNA"/>
</dbReference>
<dbReference type="EMBL" id="FNOJ01000002">
    <property type="protein sequence ID" value="SDW11886.1"/>
    <property type="molecule type" value="Genomic_DNA"/>
</dbReference>
<feature type="transmembrane region" description="Helical" evidence="1">
    <location>
        <begin position="12"/>
        <end position="34"/>
    </location>
</feature>
<dbReference type="RefSeq" id="WP_074691405.1">
    <property type="nucleotide sequence ID" value="NZ_BSRA01000004.1"/>
</dbReference>
<organism evidence="3 4">
    <name type="scientific">Alicyclobacillus hesperidum</name>
    <dbReference type="NCBI Taxonomy" id="89784"/>
    <lineage>
        <taxon>Bacteria</taxon>
        <taxon>Bacillati</taxon>
        <taxon>Bacillota</taxon>
        <taxon>Bacilli</taxon>
        <taxon>Bacillales</taxon>
        <taxon>Alicyclobacillaceae</taxon>
        <taxon>Alicyclobacillus</taxon>
    </lineage>
</organism>
<dbReference type="STRING" id="89784.SAMN04489725_10287"/>
<evidence type="ECO:0000313" key="4">
    <source>
        <dbReference type="Proteomes" id="UP000182589"/>
    </source>
</evidence>
<keyword evidence="4" id="KW-1185">Reference proteome</keyword>
<dbReference type="Proteomes" id="UP001157137">
    <property type="component" value="Unassembled WGS sequence"/>
</dbReference>
<protein>
    <submittedName>
        <fullName evidence="3">Uncharacterized protein</fullName>
    </submittedName>
</protein>
<dbReference type="AlphaFoldDB" id="A0A1H2QXI1"/>
<evidence type="ECO:0000313" key="3">
    <source>
        <dbReference type="EMBL" id="SDW11886.1"/>
    </source>
</evidence>
<keyword evidence="1" id="KW-0812">Transmembrane</keyword>
<keyword evidence="1" id="KW-1133">Transmembrane helix</keyword>
<accession>A0A1H2QXI1</accession>
<reference evidence="4" key="1">
    <citation type="submission" date="2016-10" db="EMBL/GenBank/DDBJ databases">
        <authorList>
            <person name="Varghese N."/>
        </authorList>
    </citation>
    <scope>NUCLEOTIDE SEQUENCE [LARGE SCALE GENOMIC DNA]</scope>
    <source>
        <strain evidence="4">DSM 12489</strain>
    </source>
</reference>
<sequence length="76" mass="8382">MEREPNIQKARRWLYALGGLGAVIVIFSVAVNHIDSGISIVGYVVGFVCLLLAAMAAFSKQDAKPERPSHSDKRRR</sequence>